<protein>
    <submittedName>
        <fullName evidence="1">Type II toxin-antitoxin system RelB/DinJ family antitoxin</fullName>
    </submittedName>
</protein>
<dbReference type="Pfam" id="PF04221">
    <property type="entry name" value="RelB"/>
    <property type="match status" value="1"/>
</dbReference>
<sequence>MPTEIKKTTSIYTRVTPELKAQAETVLNQLQIPMSTALNMFLQQVVIQRKIPFEIKLPDLPLNYDNISKADFDAAIQKGLDQHQTFSSAQIRAEMTEDN</sequence>
<reference evidence="2" key="1">
    <citation type="journal article" date="2019" name="Int. J. Syst. Evol. Microbiol.">
        <title>The Global Catalogue of Microorganisms (GCM) 10K type strain sequencing project: providing services to taxonomists for standard genome sequencing and annotation.</title>
        <authorList>
            <consortium name="The Broad Institute Genomics Platform"/>
            <consortium name="The Broad Institute Genome Sequencing Center for Infectious Disease"/>
            <person name="Wu L."/>
            <person name="Ma J."/>
        </authorList>
    </citation>
    <scope>NUCLEOTIDE SEQUENCE [LARGE SCALE GENOMIC DNA]</scope>
    <source>
        <strain evidence="2">CCM 8934</strain>
    </source>
</reference>
<dbReference type="InterPro" id="IPR007337">
    <property type="entry name" value="RelB/DinJ"/>
</dbReference>
<dbReference type="InterPro" id="IPR013321">
    <property type="entry name" value="Arc_rbn_hlx_hlx"/>
</dbReference>
<dbReference type="NCBIfam" id="TIGR02384">
    <property type="entry name" value="RelB_DinJ"/>
    <property type="match status" value="1"/>
</dbReference>
<keyword evidence="2" id="KW-1185">Reference proteome</keyword>
<dbReference type="Gene3D" id="1.10.1220.10">
    <property type="entry name" value="Met repressor-like"/>
    <property type="match status" value="1"/>
</dbReference>
<proteinExistence type="predicted"/>
<organism evidence="1 2">
    <name type="scientific">Lactiplantibacillus daoliensis</name>
    <dbReference type="NCBI Taxonomy" id="2559916"/>
    <lineage>
        <taxon>Bacteria</taxon>
        <taxon>Bacillati</taxon>
        <taxon>Bacillota</taxon>
        <taxon>Bacilli</taxon>
        <taxon>Lactobacillales</taxon>
        <taxon>Lactobacillaceae</taxon>
        <taxon>Lactiplantibacillus</taxon>
    </lineage>
</organism>
<name>A0ABW1UDM5_9LACO</name>
<comment type="caution">
    <text evidence="1">The sequence shown here is derived from an EMBL/GenBank/DDBJ whole genome shotgun (WGS) entry which is preliminary data.</text>
</comment>
<evidence type="ECO:0000313" key="2">
    <source>
        <dbReference type="Proteomes" id="UP001596227"/>
    </source>
</evidence>
<accession>A0ABW1UDM5</accession>
<gene>
    <name evidence="1" type="ORF">ACFQH1_03300</name>
</gene>
<dbReference type="Proteomes" id="UP001596227">
    <property type="component" value="Unassembled WGS sequence"/>
</dbReference>
<dbReference type="EMBL" id="JBHSSB010000014">
    <property type="protein sequence ID" value="MFC6294228.1"/>
    <property type="molecule type" value="Genomic_DNA"/>
</dbReference>
<dbReference type="RefSeq" id="WP_223876864.1">
    <property type="nucleotide sequence ID" value="NZ_BJDH01000001.1"/>
</dbReference>
<evidence type="ECO:0000313" key="1">
    <source>
        <dbReference type="EMBL" id="MFC6294228.1"/>
    </source>
</evidence>